<keyword evidence="7" id="KW-0808">Transferase</keyword>
<protein>
    <submittedName>
        <fullName evidence="20">Penicillin-binding protein</fullName>
    </submittedName>
</protein>
<dbReference type="InterPro" id="IPR023346">
    <property type="entry name" value="Lysozyme-like_dom_sf"/>
</dbReference>
<keyword evidence="15" id="KW-0961">Cell wall biogenesis/degradation</keyword>
<feature type="domain" description="Penicillin-binding protein transpeptidase" evidence="18">
    <location>
        <begin position="345"/>
        <end position="592"/>
    </location>
</feature>
<evidence type="ECO:0000256" key="11">
    <source>
        <dbReference type="ARBA" id="ARBA00022984"/>
    </source>
</evidence>
<keyword evidence="14" id="KW-0511">Multifunctional enzyme</keyword>
<keyword evidence="4" id="KW-0121">Carboxypeptidase</keyword>
<dbReference type="PANTHER" id="PTHR32282">
    <property type="entry name" value="BINDING PROTEIN TRANSPEPTIDASE, PUTATIVE-RELATED"/>
    <property type="match status" value="1"/>
</dbReference>
<dbReference type="Gene3D" id="3.40.710.10">
    <property type="entry name" value="DD-peptidase/beta-lactamase superfamily"/>
    <property type="match status" value="1"/>
</dbReference>
<dbReference type="InterPro" id="IPR050396">
    <property type="entry name" value="Glycosyltr_51/Transpeptidase"/>
</dbReference>
<keyword evidence="12" id="KW-1133">Transmembrane helix</keyword>
<organism evidence="20 21">
    <name type="scientific">Falseniella ignava</name>
    <dbReference type="NCBI Taxonomy" id="137730"/>
    <lineage>
        <taxon>Bacteria</taxon>
        <taxon>Bacillati</taxon>
        <taxon>Bacillota</taxon>
        <taxon>Bacilli</taxon>
        <taxon>Lactobacillales</taxon>
        <taxon>Aerococcaceae</taxon>
        <taxon>Falseniella</taxon>
    </lineage>
</organism>
<dbReference type="EMBL" id="PKHE01000009">
    <property type="protein sequence ID" value="PKY89113.1"/>
    <property type="molecule type" value="Genomic_DNA"/>
</dbReference>
<dbReference type="GO" id="GO:0008360">
    <property type="term" value="P:regulation of cell shape"/>
    <property type="evidence" value="ECO:0007669"/>
    <property type="project" value="UniProtKB-KW"/>
</dbReference>
<evidence type="ECO:0000256" key="12">
    <source>
        <dbReference type="ARBA" id="ARBA00022989"/>
    </source>
</evidence>
<dbReference type="SUPFAM" id="SSF53955">
    <property type="entry name" value="Lysozyme-like"/>
    <property type="match status" value="1"/>
</dbReference>
<evidence type="ECO:0000256" key="2">
    <source>
        <dbReference type="ARBA" id="ARBA00007739"/>
    </source>
</evidence>
<evidence type="ECO:0000256" key="5">
    <source>
        <dbReference type="ARBA" id="ARBA00022670"/>
    </source>
</evidence>
<comment type="catalytic activity">
    <reaction evidence="16">
        <text>Preferential cleavage: (Ac)2-L-Lys-D-Ala-|-D-Ala. Also transpeptidation of peptidyl-alanyl moieties that are N-acyl substituents of D-alanine.</text>
        <dbReference type="EC" id="3.4.16.4"/>
    </reaction>
</comment>
<reference evidence="20 21" key="1">
    <citation type="submission" date="2017-12" db="EMBL/GenBank/DDBJ databases">
        <title>Phylogenetic diversity of female urinary microbiome.</title>
        <authorList>
            <person name="Thomas-White K."/>
            <person name="Wolfe A.J."/>
        </authorList>
    </citation>
    <scope>NUCLEOTIDE SEQUENCE [LARGE SCALE GENOMIC DNA]</scope>
    <source>
        <strain evidence="20 21">UMB0898</strain>
    </source>
</reference>
<evidence type="ECO:0000256" key="4">
    <source>
        <dbReference type="ARBA" id="ARBA00022645"/>
    </source>
</evidence>
<dbReference type="InterPro" id="IPR001460">
    <property type="entry name" value="PCN-bd_Tpept"/>
</dbReference>
<keyword evidence="9" id="KW-0378">Hydrolase</keyword>
<comment type="catalytic activity">
    <reaction evidence="17">
        <text>[GlcNAc-(1-&gt;4)-Mur2Ac(oyl-L-Ala-gamma-D-Glu-L-Lys-D-Ala-D-Ala)](n)-di-trans,octa-cis-undecaprenyl diphosphate + beta-D-GlcNAc-(1-&gt;4)-Mur2Ac(oyl-L-Ala-gamma-D-Glu-L-Lys-D-Ala-D-Ala)-di-trans,octa-cis-undecaprenyl diphosphate = [GlcNAc-(1-&gt;4)-Mur2Ac(oyl-L-Ala-gamma-D-Glu-L-Lys-D-Ala-D-Ala)](n+1)-di-trans,octa-cis-undecaprenyl diphosphate + di-trans,octa-cis-undecaprenyl diphosphate + H(+)</text>
        <dbReference type="Rhea" id="RHEA:23708"/>
        <dbReference type="Rhea" id="RHEA-COMP:9602"/>
        <dbReference type="Rhea" id="RHEA-COMP:9603"/>
        <dbReference type="ChEBI" id="CHEBI:15378"/>
        <dbReference type="ChEBI" id="CHEBI:58405"/>
        <dbReference type="ChEBI" id="CHEBI:60033"/>
        <dbReference type="ChEBI" id="CHEBI:78435"/>
        <dbReference type="EC" id="2.4.99.28"/>
    </reaction>
</comment>
<evidence type="ECO:0000259" key="18">
    <source>
        <dbReference type="Pfam" id="PF00905"/>
    </source>
</evidence>
<evidence type="ECO:0000256" key="10">
    <source>
        <dbReference type="ARBA" id="ARBA00022960"/>
    </source>
</evidence>
<accession>A0A2I1K0H8</accession>
<keyword evidence="13" id="KW-0472">Membrane</keyword>
<dbReference type="InterPro" id="IPR001264">
    <property type="entry name" value="Glyco_trans_51"/>
</dbReference>
<dbReference type="GO" id="GO:0030288">
    <property type="term" value="C:outer membrane-bounded periplasmic space"/>
    <property type="evidence" value="ECO:0007669"/>
    <property type="project" value="TreeGrafter"/>
</dbReference>
<evidence type="ECO:0000256" key="16">
    <source>
        <dbReference type="ARBA" id="ARBA00034000"/>
    </source>
</evidence>
<evidence type="ECO:0000256" key="9">
    <source>
        <dbReference type="ARBA" id="ARBA00022801"/>
    </source>
</evidence>
<evidence type="ECO:0000313" key="21">
    <source>
        <dbReference type="Proteomes" id="UP000234384"/>
    </source>
</evidence>
<evidence type="ECO:0000256" key="7">
    <source>
        <dbReference type="ARBA" id="ARBA00022679"/>
    </source>
</evidence>
<keyword evidence="11" id="KW-0573">Peptidoglycan synthesis</keyword>
<evidence type="ECO:0000313" key="20">
    <source>
        <dbReference type="EMBL" id="PKY89113.1"/>
    </source>
</evidence>
<dbReference type="NCBIfam" id="TIGR02074">
    <property type="entry name" value="PBP_1a_fam"/>
    <property type="match status" value="1"/>
</dbReference>
<evidence type="ECO:0000256" key="8">
    <source>
        <dbReference type="ARBA" id="ARBA00022692"/>
    </source>
</evidence>
<dbReference type="Pfam" id="PF00905">
    <property type="entry name" value="Transpeptidase"/>
    <property type="match status" value="1"/>
</dbReference>
<evidence type="ECO:0000256" key="17">
    <source>
        <dbReference type="ARBA" id="ARBA00049902"/>
    </source>
</evidence>
<evidence type="ECO:0000256" key="1">
    <source>
        <dbReference type="ARBA" id="ARBA00007090"/>
    </source>
</evidence>
<evidence type="ECO:0000259" key="19">
    <source>
        <dbReference type="Pfam" id="PF00912"/>
    </source>
</evidence>
<dbReference type="GO" id="GO:0071555">
    <property type="term" value="P:cell wall organization"/>
    <property type="evidence" value="ECO:0007669"/>
    <property type="project" value="UniProtKB-KW"/>
</dbReference>
<comment type="similarity">
    <text evidence="2">In the N-terminal section; belongs to the glycosyltransferase 51 family.</text>
</comment>
<keyword evidence="6" id="KW-0328">Glycosyltransferase</keyword>
<dbReference type="GO" id="GO:0006508">
    <property type="term" value="P:proteolysis"/>
    <property type="evidence" value="ECO:0007669"/>
    <property type="project" value="UniProtKB-KW"/>
</dbReference>
<dbReference type="Pfam" id="PF00912">
    <property type="entry name" value="Transgly"/>
    <property type="match status" value="1"/>
</dbReference>
<dbReference type="SUPFAM" id="SSF56601">
    <property type="entry name" value="beta-lactamase/transpeptidase-like"/>
    <property type="match status" value="1"/>
</dbReference>
<evidence type="ECO:0000256" key="15">
    <source>
        <dbReference type="ARBA" id="ARBA00023316"/>
    </source>
</evidence>
<dbReference type="PANTHER" id="PTHR32282:SF32">
    <property type="entry name" value="PENICILLIN-BINDING PROTEIN 2A"/>
    <property type="match status" value="1"/>
</dbReference>
<comment type="caution">
    <text evidence="20">The sequence shown here is derived from an EMBL/GenBank/DDBJ whole genome shotgun (WGS) entry which is preliminary data.</text>
</comment>
<comment type="similarity">
    <text evidence="1">In the C-terminal section; belongs to the transpeptidase family.</text>
</comment>
<keyword evidence="3" id="KW-1003">Cell membrane</keyword>
<dbReference type="GO" id="GO:0009002">
    <property type="term" value="F:serine-type D-Ala-D-Ala carboxypeptidase activity"/>
    <property type="evidence" value="ECO:0007669"/>
    <property type="project" value="UniProtKB-EC"/>
</dbReference>
<keyword evidence="5" id="KW-0645">Protease</keyword>
<keyword evidence="8" id="KW-0812">Transmembrane</keyword>
<dbReference type="OrthoDB" id="9766909at2"/>
<evidence type="ECO:0000256" key="6">
    <source>
        <dbReference type="ARBA" id="ARBA00022676"/>
    </source>
</evidence>
<proteinExistence type="inferred from homology"/>
<dbReference type="Proteomes" id="UP000234384">
    <property type="component" value="Unassembled WGS sequence"/>
</dbReference>
<dbReference type="FunFam" id="1.10.3810.10:FF:000001">
    <property type="entry name" value="Penicillin-binding protein 1A"/>
    <property type="match status" value="1"/>
</dbReference>
<gene>
    <name evidence="20" type="ORF">CYJ57_04540</name>
</gene>
<dbReference type="InterPro" id="IPR036950">
    <property type="entry name" value="PBP_transglycosylase"/>
</dbReference>
<dbReference type="AlphaFoldDB" id="A0A2I1K0H8"/>
<keyword evidence="10" id="KW-0133">Cell shape</keyword>
<evidence type="ECO:0000256" key="14">
    <source>
        <dbReference type="ARBA" id="ARBA00023268"/>
    </source>
</evidence>
<sequence length="701" mass="78155">MIKGGKQLRRHNRPYRFKYMWTYYRGWKWLIFIGLLVALITSSYLVFIAKTTSVSTLQDALRSQTTLYAYDDTQVGSYSSQKGSYVELSEISPQMRQSVVSVEDKRFYEHNGFDTLGMGRAFVRLLINRNASGGGGSTITQQIVKNAFLSLDQTLQRKLKEFFLALEVEKHYSKDQILEMYLNHAYFGNGVWGVEDASMKYFGHSAATLDWNESAVLTGILKGPSIYNPIDDYDAAIERRNVVLSVLAKNETITPEDEAYLDQSGIYLADAYNSYQHHQFPQYFDAVIDEAIERADIPEQELLRNGYRIYTYLNPAYQQVIDQAYANTWVFPDDGSGEPLVQSASVVIDPKTGGVAALYGGRGDYVFRGFNRAIDMRRSPGSTIKPLAVYVPAIEAGYQVDTLVPDVVQGYGPDHYAPENYNHYTEPSGETPLYYALAQSKNTSAVYLMDKLGIGTSVNKLKQFGITIDPKDEALTLALGAMQKGISPLELANAYSAFANRGIRLESALIRRIEDTSGKVIYSNERPTKHMVMTSKVALEMTRMMLDTYGGYGTGYGAGPDYGQLAGKTGSTEVSEGNMATRDRWMVGYTPDFVIATWVGLDEEGGVSLDELMPSGLGSLFNVQTTGLMSYSNQTPFQVTAASQGGEIPEEVDSSEGHWEDQADQFLSQMGEWFSENITKLMEQLQYASENISETIKSLLN</sequence>
<dbReference type="GO" id="GO:0009252">
    <property type="term" value="P:peptidoglycan biosynthetic process"/>
    <property type="evidence" value="ECO:0007669"/>
    <property type="project" value="UniProtKB-KW"/>
</dbReference>
<dbReference type="InterPro" id="IPR012338">
    <property type="entry name" value="Beta-lactam/transpept-like"/>
</dbReference>
<dbReference type="Gene3D" id="1.10.3810.10">
    <property type="entry name" value="Biosynthetic peptidoglycan transglycosylase-like"/>
    <property type="match status" value="1"/>
</dbReference>
<evidence type="ECO:0000256" key="3">
    <source>
        <dbReference type="ARBA" id="ARBA00022475"/>
    </source>
</evidence>
<name>A0A2I1K0H8_9LACT</name>
<feature type="domain" description="Glycosyl transferase family 51" evidence="19">
    <location>
        <begin position="75"/>
        <end position="245"/>
    </location>
</feature>
<dbReference type="GO" id="GO:0008658">
    <property type="term" value="F:penicillin binding"/>
    <property type="evidence" value="ECO:0007669"/>
    <property type="project" value="InterPro"/>
</dbReference>
<evidence type="ECO:0000256" key="13">
    <source>
        <dbReference type="ARBA" id="ARBA00023136"/>
    </source>
</evidence>
<dbReference type="GO" id="GO:0008955">
    <property type="term" value="F:peptidoglycan glycosyltransferase activity"/>
    <property type="evidence" value="ECO:0007669"/>
    <property type="project" value="UniProtKB-EC"/>
</dbReference>